<feature type="transmembrane region" description="Helical" evidence="1">
    <location>
        <begin position="279"/>
        <end position="312"/>
    </location>
</feature>
<evidence type="ECO:0000256" key="1">
    <source>
        <dbReference type="SAM" id="Phobius"/>
    </source>
</evidence>
<gene>
    <name evidence="2" type="ORF">ACJMK2_003338</name>
</gene>
<feature type="transmembrane region" description="Helical" evidence="1">
    <location>
        <begin position="627"/>
        <end position="649"/>
    </location>
</feature>
<keyword evidence="3" id="KW-1185">Reference proteome</keyword>
<feature type="transmembrane region" description="Helical" evidence="1">
    <location>
        <begin position="196"/>
        <end position="218"/>
    </location>
</feature>
<feature type="transmembrane region" description="Helical" evidence="1">
    <location>
        <begin position="158"/>
        <end position="184"/>
    </location>
</feature>
<feature type="transmembrane region" description="Helical" evidence="1">
    <location>
        <begin position="569"/>
        <end position="587"/>
    </location>
</feature>
<comment type="caution">
    <text evidence="2">The sequence shown here is derived from an EMBL/GenBank/DDBJ whole genome shotgun (WGS) entry which is preliminary data.</text>
</comment>
<evidence type="ECO:0000313" key="3">
    <source>
        <dbReference type="Proteomes" id="UP001634394"/>
    </source>
</evidence>
<evidence type="ECO:0000313" key="2">
    <source>
        <dbReference type="EMBL" id="KAL3891075.1"/>
    </source>
</evidence>
<keyword evidence="1" id="KW-1133">Transmembrane helix</keyword>
<feature type="transmembrane region" description="Helical" evidence="1">
    <location>
        <begin position="538"/>
        <end position="557"/>
    </location>
</feature>
<feature type="transmembrane region" description="Helical" evidence="1">
    <location>
        <begin position="239"/>
        <end position="259"/>
    </location>
</feature>
<reference evidence="2 3" key="1">
    <citation type="submission" date="2024-11" db="EMBL/GenBank/DDBJ databases">
        <title>Chromosome-level genome assembly of the freshwater bivalve Anodonta woodiana.</title>
        <authorList>
            <person name="Chen X."/>
        </authorList>
    </citation>
    <scope>NUCLEOTIDE SEQUENCE [LARGE SCALE GENOMIC DNA]</scope>
    <source>
        <strain evidence="2">MN2024</strain>
        <tissue evidence="2">Gills</tissue>
    </source>
</reference>
<dbReference type="PANTHER" id="PTHR35555">
    <property type="entry name" value="ENDONUCLEASE-REVERSE TRANSCRIPTASE"/>
    <property type="match status" value="1"/>
</dbReference>
<accession>A0ABD3XZX7</accession>
<proteinExistence type="predicted"/>
<sequence length="655" mass="73744">MRTDVGDKLFSMHINGTEKKEFPVQNGFCSDRNGRCSTFCLPVLGGGVCACEDGVDFKEGSTSVCSNSKQPWGYSGIQENTEQVQKGHRKSRSWSGFACGLSGRHPSLAEQFYGSVDSDFVVSPNIGKKIHQSQHIPSCVWQLLCKILGVKTSEQDRLIVGTVLYVVTLTAAFSFTFFGVWFIIFEIRSDKTKTTVHIGISSLLIGFGWICLSIYSHSLAGRLFKNKSFAASVRIHSRTLFKINAAGLLLITGLALAALDLYSAAQSVLSSSQCLEIGLYPIICTLLYCSRALFTIIGTIWNLLVGCAVLSVCRTHTMGIRRFRQELEIEARNYEEYWRRRLLQSEAQEGSFFRRESTALINTSDWIIYDDLSALDENYEQDIQSSNVMFDDSLPVQQACSINNSPKLRQTNVDHSRTALLSSSTTSAGSGYYQTFTREEVIHTGSPDVRFGQRERHLNPMTYRSISDFEAGAEDHTNYRTQKIRSPRTDGARNIRLQSGSEMDEDSAPPIMTCDKLLLCYWKISNRMRLTSQGLQRWFSSWIAFVVLWCGDYALTWMNTKKTIPVVDLVEFVVPVLILLLLFSAYVEVNGEGQILKNCICPTSERFSLMQFFNQQPLQMQVFNLSISYNAILGVLVAFGVAFWSRLFLDNLFHT</sequence>
<protein>
    <submittedName>
        <fullName evidence="2">Uncharacterized protein</fullName>
    </submittedName>
</protein>
<keyword evidence="1" id="KW-0812">Transmembrane</keyword>
<dbReference type="AlphaFoldDB" id="A0ABD3XZX7"/>
<organism evidence="2 3">
    <name type="scientific">Sinanodonta woodiana</name>
    <name type="common">Chinese pond mussel</name>
    <name type="synonym">Anodonta woodiana</name>
    <dbReference type="NCBI Taxonomy" id="1069815"/>
    <lineage>
        <taxon>Eukaryota</taxon>
        <taxon>Metazoa</taxon>
        <taxon>Spiralia</taxon>
        <taxon>Lophotrochozoa</taxon>
        <taxon>Mollusca</taxon>
        <taxon>Bivalvia</taxon>
        <taxon>Autobranchia</taxon>
        <taxon>Heteroconchia</taxon>
        <taxon>Palaeoheterodonta</taxon>
        <taxon>Unionida</taxon>
        <taxon>Unionoidea</taxon>
        <taxon>Unionidae</taxon>
        <taxon>Unioninae</taxon>
        <taxon>Sinanodonta</taxon>
    </lineage>
</organism>
<dbReference type="Proteomes" id="UP001634394">
    <property type="component" value="Unassembled WGS sequence"/>
</dbReference>
<name>A0ABD3XZX7_SINWO</name>
<keyword evidence="1" id="KW-0472">Membrane</keyword>
<dbReference type="PANTHER" id="PTHR35555:SF3">
    <property type="entry name" value="ENDONUCLEASE-REVERSE TRANSCRIPTASE"/>
    <property type="match status" value="1"/>
</dbReference>
<dbReference type="EMBL" id="JBJQND010000001">
    <property type="protein sequence ID" value="KAL3891075.1"/>
    <property type="molecule type" value="Genomic_DNA"/>
</dbReference>